<organism evidence="7 8">
    <name type="scientific">Talaromyces islandicus</name>
    <name type="common">Penicillium islandicum</name>
    <dbReference type="NCBI Taxonomy" id="28573"/>
    <lineage>
        <taxon>Eukaryota</taxon>
        <taxon>Fungi</taxon>
        <taxon>Dikarya</taxon>
        <taxon>Ascomycota</taxon>
        <taxon>Pezizomycotina</taxon>
        <taxon>Eurotiomycetes</taxon>
        <taxon>Eurotiomycetidae</taxon>
        <taxon>Eurotiales</taxon>
        <taxon>Trichocomaceae</taxon>
        <taxon>Talaromyces</taxon>
        <taxon>Talaromyces sect. Islandici</taxon>
    </lineage>
</organism>
<dbReference type="AlphaFoldDB" id="A0A0U1MAT6"/>
<keyword evidence="8" id="KW-1185">Reference proteome</keyword>
<feature type="transmembrane region" description="Helical" evidence="5">
    <location>
        <begin position="64"/>
        <end position="91"/>
    </location>
</feature>
<evidence type="ECO:0000256" key="2">
    <source>
        <dbReference type="ARBA" id="ARBA00022692"/>
    </source>
</evidence>
<feature type="transmembrane region" description="Helical" evidence="5">
    <location>
        <begin position="157"/>
        <end position="177"/>
    </location>
</feature>
<dbReference type="GO" id="GO:0016020">
    <property type="term" value="C:membrane"/>
    <property type="evidence" value="ECO:0007669"/>
    <property type="project" value="UniProtKB-SubCell"/>
</dbReference>
<dbReference type="PANTHER" id="PTHR11863">
    <property type="entry name" value="STEROL DESATURASE"/>
    <property type="match status" value="1"/>
</dbReference>
<keyword evidence="2 5" id="KW-0812">Transmembrane</keyword>
<evidence type="ECO:0000259" key="6">
    <source>
        <dbReference type="Pfam" id="PF04116"/>
    </source>
</evidence>
<evidence type="ECO:0000256" key="1">
    <source>
        <dbReference type="ARBA" id="ARBA00004370"/>
    </source>
</evidence>
<dbReference type="OrthoDB" id="408954at2759"/>
<keyword evidence="4 5" id="KW-0472">Membrane</keyword>
<dbReference type="GO" id="GO:0008610">
    <property type="term" value="P:lipid biosynthetic process"/>
    <property type="evidence" value="ECO:0007669"/>
    <property type="project" value="InterPro"/>
</dbReference>
<evidence type="ECO:0000256" key="5">
    <source>
        <dbReference type="SAM" id="Phobius"/>
    </source>
</evidence>
<dbReference type="GO" id="GO:0005506">
    <property type="term" value="F:iron ion binding"/>
    <property type="evidence" value="ECO:0007669"/>
    <property type="project" value="InterPro"/>
</dbReference>
<dbReference type="InterPro" id="IPR050307">
    <property type="entry name" value="Sterol_Desaturase_Related"/>
</dbReference>
<comment type="subcellular location">
    <subcellularLocation>
        <location evidence="1">Membrane</location>
    </subcellularLocation>
</comment>
<dbReference type="Pfam" id="PF04116">
    <property type="entry name" value="FA_hydroxylase"/>
    <property type="match status" value="1"/>
</dbReference>
<reference evidence="7 8" key="1">
    <citation type="submission" date="2015-04" db="EMBL/GenBank/DDBJ databases">
        <authorList>
            <person name="Syromyatnikov M.Y."/>
            <person name="Popov V.N."/>
        </authorList>
    </citation>
    <scope>NUCLEOTIDE SEQUENCE [LARGE SCALE GENOMIC DNA]</scope>
    <source>
        <strain evidence="7">WF-38-12</strain>
    </source>
</reference>
<dbReference type="GO" id="GO:0016491">
    <property type="term" value="F:oxidoreductase activity"/>
    <property type="evidence" value="ECO:0007669"/>
    <property type="project" value="InterPro"/>
</dbReference>
<dbReference type="STRING" id="28573.A0A0U1MAT6"/>
<evidence type="ECO:0000313" key="7">
    <source>
        <dbReference type="EMBL" id="CRG92659.1"/>
    </source>
</evidence>
<evidence type="ECO:0000256" key="4">
    <source>
        <dbReference type="ARBA" id="ARBA00023136"/>
    </source>
</evidence>
<gene>
    <name evidence="7" type="ORF">PISL3812_09722</name>
</gene>
<dbReference type="OMA" id="DFHHFAF"/>
<accession>A0A0U1MAT6</accession>
<evidence type="ECO:0000256" key="3">
    <source>
        <dbReference type="ARBA" id="ARBA00022989"/>
    </source>
</evidence>
<evidence type="ECO:0000313" key="8">
    <source>
        <dbReference type="Proteomes" id="UP000054383"/>
    </source>
</evidence>
<sequence>MQTTAKDLAGKTIPQSQRWVYSTTALANTRLRSLSMYVVLIGTFVAFNQSALGHSFYQYIDQQYGIYAVNIWGTFVVTSVFFWVWSAVFAIPDLTGWPRWLFKHKTQPFTRVDGRSYGRIALISLRNQVFVALPLIFLAALVSPLKPVHPSALPSPLETIATALFDILCTEVGFYYIHRTFHSRILYATFHKQHHEFTAPVGLASTYCTVTEHIFSNLLPNSLGTMLVPHHWSQAVFTFLLLEFGTICTHSGYNIPWLPSNLQHDFHHFAFDENFGPTGLLDGFHQTNRKYVKTLEEAKLRVGGDDEKARSLVLERLASNTMSK</sequence>
<dbReference type="InterPro" id="IPR006694">
    <property type="entry name" value="Fatty_acid_hydroxylase"/>
</dbReference>
<feature type="transmembrane region" description="Helical" evidence="5">
    <location>
        <begin position="34"/>
        <end position="52"/>
    </location>
</feature>
<feature type="transmembrane region" description="Helical" evidence="5">
    <location>
        <begin position="125"/>
        <end position="145"/>
    </location>
</feature>
<name>A0A0U1MAT6_TALIS</name>
<protein>
    <recommendedName>
        <fullName evidence="6">Fatty acid hydroxylase domain-containing protein</fullName>
    </recommendedName>
</protein>
<dbReference type="Proteomes" id="UP000054383">
    <property type="component" value="Unassembled WGS sequence"/>
</dbReference>
<feature type="domain" description="Fatty acid hydroxylase" evidence="6">
    <location>
        <begin position="167"/>
        <end position="287"/>
    </location>
</feature>
<keyword evidence="3 5" id="KW-1133">Transmembrane helix</keyword>
<proteinExistence type="predicted"/>
<dbReference type="EMBL" id="CVMT01000013">
    <property type="protein sequence ID" value="CRG92659.1"/>
    <property type="molecule type" value="Genomic_DNA"/>
</dbReference>